<gene>
    <name evidence="16" type="primary">LOC105989489</name>
</gene>
<feature type="transmembrane region" description="Helical" evidence="14">
    <location>
        <begin position="58"/>
        <end position="82"/>
    </location>
</feature>
<dbReference type="InParanoid" id="A0A1S3FLY5"/>
<comment type="function">
    <text evidence="11">Gustducin-coupled receptor implicated in the perception of bitter compounds in the oral cavity and the gastrointestinal tract. Signals through PLCB2 and the calcium-regulated cation channel TRPM5.</text>
</comment>
<accession>A0A1S3FLY5</accession>
<dbReference type="GeneID" id="105989489"/>
<evidence type="ECO:0000256" key="9">
    <source>
        <dbReference type="ARBA" id="ARBA00023170"/>
    </source>
</evidence>
<keyword evidence="10 13" id="KW-0807">Transducer</keyword>
<dbReference type="AlphaFoldDB" id="A0A1S3FLY5"/>
<keyword evidence="7 13" id="KW-0297">G-protein coupled receptor</keyword>
<proteinExistence type="inferred from homology"/>
<keyword evidence="15" id="KW-1185">Reference proteome</keyword>
<dbReference type="FunCoup" id="A0A1S3FLY5">
    <property type="interactions" value="583"/>
</dbReference>
<feature type="transmembrane region" description="Helical" evidence="14">
    <location>
        <begin position="190"/>
        <end position="217"/>
    </location>
</feature>
<feature type="transmembrane region" description="Helical" evidence="14">
    <location>
        <begin position="102"/>
        <end position="123"/>
    </location>
</feature>
<dbReference type="PANTHER" id="PTHR11394">
    <property type="entry name" value="TASTE RECEPTOR TYPE 2"/>
    <property type="match status" value="1"/>
</dbReference>
<keyword evidence="5 13" id="KW-0812">Transmembrane</keyword>
<reference evidence="16" key="1">
    <citation type="submission" date="2025-08" db="UniProtKB">
        <authorList>
            <consortium name="RefSeq"/>
        </authorList>
    </citation>
    <scope>IDENTIFICATION</scope>
    <source>
        <tissue evidence="16">Kidney</tissue>
    </source>
</reference>
<dbReference type="SUPFAM" id="SSF81321">
    <property type="entry name" value="Family A G protein-coupled receptor-like"/>
    <property type="match status" value="1"/>
</dbReference>
<dbReference type="GO" id="GO:0033038">
    <property type="term" value="F:bitter taste receptor activity"/>
    <property type="evidence" value="ECO:0007669"/>
    <property type="project" value="InterPro"/>
</dbReference>
<dbReference type="OrthoDB" id="8876749at2759"/>
<dbReference type="Pfam" id="PF05296">
    <property type="entry name" value="TAS2R"/>
    <property type="match status" value="1"/>
</dbReference>
<keyword evidence="8 13" id="KW-0472">Membrane</keyword>
<evidence type="ECO:0000256" key="2">
    <source>
        <dbReference type="ARBA" id="ARBA00007376"/>
    </source>
</evidence>
<keyword evidence="6 14" id="KW-1133">Transmembrane helix</keyword>
<dbReference type="PANTHER" id="PTHR11394:SF47">
    <property type="entry name" value="TASTE RECEPTOR TYPE 2 MEMBER 40"/>
    <property type="match status" value="1"/>
</dbReference>
<sequence length="322" mass="36793">MAIVITDATNDIPMFKIIVGFSVCGTECIIGIIGNGFITTMYGAEWIRDKRLSNHDCLMLMLSLSRILLQIWIMLEMTYSLLFQGIYNQTMIYTTFKAISVFLNYSNLWFVAWLNVFHCLKIANFMHPLFFTMKRKIITLMPRLVCLSILGSFSLSTLFFNDIFNVYMNISIPIPSSNSTENMYFSETNVLSLAFFYYLGILVPLILSILAATLLIVSLKRHTLHMKSNATGSSDPSMEAHLGAIKSTGCSLILYISYGVVQFISMANIFDTYSFWDALCKAVMIAYPTGHSVHLILSNPGLRRAWKRFQHQLHLYFKWQTQ</sequence>
<evidence type="ECO:0000256" key="5">
    <source>
        <dbReference type="ARBA" id="ARBA00022692"/>
    </source>
</evidence>
<dbReference type="Gene3D" id="1.20.1070.10">
    <property type="entry name" value="Rhodopsin 7-helix transmembrane proteins"/>
    <property type="match status" value="1"/>
</dbReference>
<evidence type="ECO:0000256" key="14">
    <source>
        <dbReference type="SAM" id="Phobius"/>
    </source>
</evidence>
<dbReference type="FunFam" id="1.20.1070.10:FF:000055">
    <property type="entry name" value="Taste receptor type 2"/>
    <property type="match status" value="1"/>
</dbReference>
<evidence type="ECO:0000256" key="12">
    <source>
        <dbReference type="RuleBase" id="RU004423"/>
    </source>
</evidence>
<dbReference type="KEGG" id="dord:105989489"/>
<evidence type="ECO:0000256" key="8">
    <source>
        <dbReference type="ARBA" id="ARBA00023136"/>
    </source>
</evidence>
<evidence type="ECO:0000256" key="11">
    <source>
        <dbReference type="ARBA" id="ARBA00025304"/>
    </source>
</evidence>
<feature type="transmembrane region" description="Helical" evidence="14">
    <location>
        <begin position="17"/>
        <end position="38"/>
    </location>
</feature>
<name>A0A1S3FLY5_DIPOR</name>
<comment type="subcellular location">
    <subcellularLocation>
        <location evidence="1 13">Membrane</location>
        <topology evidence="1 13">Multi-pass membrane protein</topology>
    </subcellularLocation>
</comment>
<keyword evidence="9 13" id="KW-0675">Receptor</keyword>
<evidence type="ECO:0000256" key="13">
    <source>
        <dbReference type="RuleBase" id="RU004424"/>
    </source>
</evidence>
<evidence type="ECO:0000256" key="7">
    <source>
        <dbReference type="ARBA" id="ARBA00023040"/>
    </source>
</evidence>
<evidence type="ECO:0000256" key="4">
    <source>
        <dbReference type="ARBA" id="ARBA00022606"/>
    </source>
</evidence>
<evidence type="ECO:0000313" key="16">
    <source>
        <dbReference type="RefSeq" id="XP_012877034.1"/>
    </source>
</evidence>
<keyword evidence="4 13" id="KW-0716">Sensory transduction</keyword>
<keyword evidence="3 13" id="KW-0919">Taste</keyword>
<comment type="similarity">
    <text evidence="2 12">Belongs to the G-protein coupled receptor T2R family.</text>
</comment>
<organism evidence="15 16">
    <name type="scientific">Dipodomys ordii</name>
    <name type="common">Ord's kangaroo rat</name>
    <dbReference type="NCBI Taxonomy" id="10020"/>
    <lineage>
        <taxon>Eukaryota</taxon>
        <taxon>Metazoa</taxon>
        <taxon>Chordata</taxon>
        <taxon>Craniata</taxon>
        <taxon>Vertebrata</taxon>
        <taxon>Euteleostomi</taxon>
        <taxon>Mammalia</taxon>
        <taxon>Eutheria</taxon>
        <taxon>Euarchontoglires</taxon>
        <taxon>Glires</taxon>
        <taxon>Rodentia</taxon>
        <taxon>Castorimorpha</taxon>
        <taxon>Heteromyidae</taxon>
        <taxon>Dipodomyinae</taxon>
        <taxon>Dipodomys</taxon>
    </lineage>
</organism>
<feature type="transmembrane region" description="Helical" evidence="14">
    <location>
        <begin position="144"/>
        <end position="170"/>
    </location>
</feature>
<dbReference type="GO" id="GO:0004930">
    <property type="term" value="F:G protein-coupled receptor activity"/>
    <property type="evidence" value="ECO:0007669"/>
    <property type="project" value="UniProtKB-KW"/>
</dbReference>
<dbReference type="RefSeq" id="XP_012877034.1">
    <property type="nucleotide sequence ID" value="XM_013021580.1"/>
</dbReference>
<evidence type="ECO:0000313" key="15">
    <source>
        <dbReference type="Proteomes" id="UP000081671"/>
    </source>
</evidence>
<dbReference type="Proteomes" id="UP000081671">
    <property type="component" value="Unplaced"/>
</dbReference>
<evidence type="ECO:0000256" key="1">
    <source>
        <dbReference type="ARBA" id="ARBA00004141"/>
    </source>
</evidence>
<evidence type="ECO:0000256" key="3">
    <source>
        <dbReference type="ARBA" id="ARBA00022480"/>
    </source>
</evidence>
<evidence type="ECO:0000256" key="6">
    <source>
        <dbReference type="ARBA" id="ARBA00022989"/>
    </source>
</evidence>
<protein>
    <recommendedName>
        <fullName evidence="13">Taste receptor type 2</fullName>
    </recommendedName>
</protein>
<dbReference type="InterPro" id="IPR007960">
    <property type="entry name" value="TAS2R"/>
</dbReference>
<dbReference type="GO" id="GO:0016020">
    <property type="term" value="C:membrane"/>
    <property type="evidence" value="ECO:0007669"/>
    <property type="project" value="UniProtKB-SubCell"/>
</dbReference>
<dbReference type="CTD" id="259286"/>
<evidence type="ECO:0000256" key="10">
    <source>
        <dbReference type="ARBA" id="ARBA00023224"/>
    </source>
</evidence>